<dbReference type="RefSeq" id="WP_163961263.1">
    <property type="nucleotide sequence ID" value="NZ_JAAGNX010000001.1"/>
</dbReference>
<feature type="transmembrane region" description="Helical" evidence="1">
    <location>
        <begin position="6"/>
        <end position="24"/>
    </location>
</feature>
<keyword evidence="1" id="KW-0812">Transmembrane</keyword>
<name>A0A6B2LWS3_9BACT</name>
<sequence length="110" mass="12334">MSFHLIFLFLFQSGLAFAFSYFIAKIVLTGCDEESLPKLRRGLRWIALLTLACSIALPPVMFFAYYKALPEGKPANIALWPAVWIFMILGAVVLALSLVIWKSGRQHSAQ</sequence>
<dbReference type="EMBL" id="JAAGNX010000001">
    <property type="protein sequence ID" value="NDV60861.1"/>
    <property type="molecule type" value="Genomic_DNA"/>
</dbReference>
<keyword evidence="1" id="KW-0472">Membrane</keyword>
<proteinExistence type="predicted"/>
<comment type="caution">
    <text evidence="2">The sequence shown here is derived from an EMBL/GenBank/DDBJ whole genome shotgun (WGS) entry which is preliminary data.</text>
</comment>
<keyword evidence="1" id="KW-1133">Transmembrane helix</keyword>
<evidence type="ECO:0000313" key="2">
    <source>
        <dbReference type="EMBL" id="NDV60861.1"/>
    </source>
</evidence>
<gene>
    <name evidence="2" type="ORF">G0Q06_00175</name>
</gene>
<keyword evidence="3" id="KW-1185">Reference proteome</keyword>
<evidence type="ECO:0000313" key="3">
    <source>
        <dbReference type="Proteomes" id="UP000478417"/>
    </source>
</evidence>
<evidence type="ECO:0000256" key="1">
    <source>
        <dbReference type="SAM" id="Phobius"/>
    </source>
</evidence>
<feature type="transmembrane region" description="Helical" evidence="1">
    <location>
        <begin position="45"/>
        <end position="66"/>
    </location>
</feature>
<reference evidence="2 3" key="1">
    <citation type="submission" date="2020-02" db="EMBL/GenBank/DDBJ databases">
        <title>Albibacoteraceae fam. nov., the first described family within the subdivision 4 Verrucomicrobia.</title>
        <authorList>
            <person name="Xi F."/>
        </authorList>
    </citation>
    <scope>NUCLEOTIDE SEQUENCE [LARGE SCALE GENOMIC DNA]</scope>
    <source>
        <strain evidence="2 3">CK1056</strain>
    </source>
</reference>
<organism evidence="2 3">
    <name type="scientific">Oceanipulchritudo coccoides</name>
    <dbReference type="NCBI Taxonomy" id="2706888"/>
    <lineage>
        <taxon>Bacteria</taxon>
        <taxon>Pseudomonadati</taxon>
        <taxon>Verrucomicrobiota</taxon>
        <taxon>Opitutia</taxon>
        <taxon>Puniceicoccales</taxon>
        <taxon>Oceanipulchritudinaceae</taxon>
        <taxon>Oceanipulchritudo</taxon>
    </lineage>
</organism>
<protein>
    <submittedName>
        <fullName evidence="2">Uncharacterized protein</fullName>
    </submittedName>
</protein>
<accession>A0A6B2LWS3</accession>
<dbReference type="AlphaFoldDB" id="A0A6B2LWS3"/>
<dbReference type="Proteomes" id="UP000478417">
    <property type="component" value="Unassembled WGS sequence"/>
</dbReference>
<feature type="transmembrane region" description="Helical" evidence="1">
    <location>
        <begin position="78"/>
        <end position="101"/>
    </location>
</feature>